<dbReference type="Pfam" id="PF17236">
    <property type="entry name" value="SU10_MCP"/>
    <property type="match status" value="1"/>
</dbReference>
<reference evidence="1 2" key="1">
    <citation type="submission" date="2020-05" db="EMBL/GenBank/DDBJ databases">
        <title>Whole genome sequencing and identification of novel metabolites from Paenibacillus alvei strain JR949.</title>
        <authorList>
            <person name="Rajendhran J."/>
            <person name="Sree Pranav P."/>
            <person name="Mahalakshmi B."/>
            <person name="Karthikeyan R."/>
        </authorList>
    </citation>
    <scope>NUCLEOTIDE SEQUENCE [LARGE SCALE GENOMIC DNA]</scope>
    <source>
        <strain evidence="1 2">JR949</strain>
    </source>
</reference>
<evidence type="ECO:0000313" key="1">
    <source>
        <dbReference type="EMBL" id="NOJ71412.1"/>
    </source>
</evidence>
<dbReference type="InterPro" id="IPR035198">
    <property type="entry name" value="SU10_MCP"/>
</dbReference>
<dbReference type="AlphaFoldDB" id="A0AAP7A090"/>
<name>A0AAP7A090_PAEAL</name>
<sequence length="364" mass="40660">MTMVYSPDLVGKKESVVDEILLLNPYQTPMLNLLGFSNPVISTTHTWYEDEMFATKSKVTAAVSDVAATEIKVAETEPFRDGAIVRVNEEHMLVNKVDEATKTLTVVRGYGGSSAAAITKDSEIEFLFVRGEEGADARDPRYKPRKKVENMTQIFDDSVKVTGTAEAIAQYGVQSEYEYEKAKKQLELALQLEKAIINGLRFDDGHHRQMRGIRSFIQSNITDAKGQPISVDMINGVSQKIYNTGGFSSGGQYALVVPATQKLAISNLQNDKIRIVQSETRRGQKVDHIVNDFGMFPIVMNDNLKPDELLMIDTNRVMIRPLSGREFHHKLLGITGDKTQGMLVGEYTLEFRQEKAHARINGLK</sequence>
<organism evidence="1 2">
    <name type="scientific">Paenibacillus alvei</name>
    <name type="common">Bacillus alvei</name>
    <dbReference type="NCBI Taxonomy" id="44250"/>
    <lineage>
        <taxon>Bacteria</taxon>
        <taxon>Bacillati</taxon>
        <taxon>Bacillota</taxon>
        <taxon>Bacilli</taxon>
        <taxon>Bacillales</taxon>
        <taxon>Paenibacillaceae</taxon>
        <taxon>Paenibacillus</taxon>
    </lineage>
</organism>
<gene>
    <name evidence="1" type="ORF">HMI46_12675</name>
</gene>
<dbReference type="EMBL" id="JABFOR010000014">
    <property type="protein sequence ID" value="NOJ71412.1"/>
    <property type="molecule type" value="Genomic_DNA"/>
</dbReference>
<proteinExistence type="predicted"/>
<dbReference type="RefSeq" id="WP_171416877.1">
    <property type="nucleotide sequence ID" value="NZ_JABFOR010000014.1"/>
</dbReference>
<protein>
    <submittedName>
        <fullName evidence="1">DUF5309 family protein</fullName>
    </submittedName>
</protein>
<accession>A0AAP7A090</accession>
<dbReference type="Proteomes" id="UP000552038">
    <property type="component" value="Unassembled WGS sequence"/>
</dbReference>
<comment type="caution">
    <text evidence="1">The sequence shown here is derived from an EMBL/GenBank/DDBJ whole genome shotgun (WGS) entry which is preliminary data.</text>
</comment>
<evidence type="ECO:0000313" key="2">
    <source>
        <dbReference type="Proteomes" id="UP000552038"/>
    </source>
</evidence>